<name>F6GBJ8_RALS8</name>
<dbReference type="EMBL" id="CP002820">
    <property type="protein sequence ID" value="AEG72064.1"/>
    <property type="molecule type" value="Genomic_DNA"/>
</dbReference>
<sequence>MVTPTLRAGNAGRVFFVVEAIMQNVARVAIKLGKHAFHLHGQGRQGQAVFCKKVSRKQLVAFFATV</sequence>
<dbReference type="HOGENOM" id="CLU_2828150_0_0_4"/>
<gene>
    <name evidence="1" type="ordered locus">RSPO_m01429</name>
</gene>
<evidence type="ECO:0000313" key="1">
    <source>
        <dbReference type="EMBL" id="AEG72064.1"/>
    </source>
</evidence>
<organism evidence="1 2">
    <name type="scientific">Ralstonia solanacearum (strain Po82)</name>
    <dbReference type="NCBI Taxonomy" id="1031711"/>
    <lineage>
        <taxon>Bacteria</taxon>
        <taxon>Pseudomonadati</taxon>
        <taxon>Pseudomonadota</taxon>
        <taxon>Betaproteobacteria</taxon>
        <taxon>Burkholderiales</taxon>
        <taxon>Burkholderiaceae</taxon>
        <taxon>Ralstonia</taxon>
        <taxon>Ralstonia solanacearum species complex</taxon>
    </lineage>
</organism>
<geneLocation type="plasmid" evidence="2"/>
<evidence type="ECO:0000313" key="2">
    <source>
        <dbReference type="Proteomes" id="UP000007953"/>
    </source>
</evidence>
<proteinExistence type="predicted"/>
<dbReference type="PATRIC" id="fig|1031711.3.peg.4613"/>
<keyword evidence="1" id="KW-0614">Plasmid</keyword>
<protein>
    <submittedName>
        <fullName evidence="1">Uncharacterized protein</fullName>
    </submittedName>
</protein>
<dbReference type="Proteomes" id="UP000007953">
    <property type="component" value="Plasmid megaplasmid"/>
</dbReference>
<reference evidence="1 2" key="1">
    <citation type="journal article" date="2011" name="J. Bacteriol.">
        <title>Complete genome sequence of the plant pathogen Ralstonia solanacearum strain Po82.</title>
        <authorList>
            <person name="Xu J."/>
            <person name="Zheng H.J."/>
            <person name="Liu L."/>
            <person name="Pan Z.C."/>
            <person name="Prior P."/>
            <person name="Tang B."/>
            <person name="Xu J.S."/>
            <person name="Zhang H."/>
            <person name="Tian Q."/>
            <person name="Zhang L.Q."/>
            <person name="Feng J."/>
        </authorList>
    </citation>
    <scope>NUCLEOTIDE SEQUENCE [LARGE SCALE GENOMIC DNA]</scope>
    <source>
        <strain evidence="1 2">Po82</strain>
        <plasmid evidence="1">megaplasmid</plasmid>
    </source>
</reference>
<dbReference type="KEGG" id="rsn:RSPO_m01429"/>
<dbReference type="AlphaFoldDB" id="F6GBJ8"/>
<accession>F6GBJ8</accession>